<reference evidence="1" key="1">
    <citation type="journal article" date="2020" name="Phytopathology">
        <title>Genome sequence of the chestnut blight fungus Cryphonectria parasitica EP155: A fundamental resource for an archetypical invasive plant pathogen.</title>
        <authorList>
            <person name="Crouch J.A."/>
            <person name="Dawe A."/>
            <person name="Aerts A."/>
            <person name="Barry K."/>
            <person name="Churchill A.C.L."/>
            <person name="Grimwood J."/>
            <person name="Hillman B."/>
            <person name="Milgroom M.G."/>
            <person name="Pangilinan J."/>
            <person name="Smith M."/>
            <person name="Salamov A."/>
            <person name="Schmutz J."/>
            <person name="Yadav J."/>
            <person name="Grigoriev I.V."/>
            <person name="Nuss D."/>
        </authorList>
    </citation>
    <scope>NUCLEOTIDE SEQUENCE</scope>
    <source>
        <strain evidence="1">EP155</strain>
    </source>
</reference>
<dbReference type="AlphaFoldDB" id="A0A9P4Y7P8"/>
<keyword evidence="2" id="KW-1185">Reference proteome</keyword>
<sequence>GFSSMKELEHEKAKKERACIAAGIRSVVAEKFAVIARNSSFKSFDWNSVDVGNSVID</sequence>
<feature type="non-terminal residue" evidence="1">
    <location>
        <position position="1"/>
    </location>
</feature>
<dbReference type="EMBL" id="MU032345">
    <property type="protein sequence ID" value="KAF3768268.1"/>
    <property type="molecule type" value="Genomic_DNA"/>
</dbReference>
<name>A0A9P4Y7P8_CRYP1</name>
<dbReference type="RefSeq" id="XP_040779229.1">
    <property type="nucleotide sequence ID" value="XM_040916738.1"/>
</dbReference>
<evidence type="ECO:0000313" key="2">
    <source>
        <dbReference type="Proteomes" id="UP000803844"/>
    </source>
</evidence>
<comment type="caution">
    <text evidence="1">The sequence shown here is derived from an EMBL/GenBank/DDBJ whole genome shotgun (WGS) entry which is preliminary data.</text>
</comment>
<dbReference type="GeneID" id="63833867"/>
<accession>A0A9P4Y7P8</accession>
<protein>
    <submittedName>
        <fullName evidence="1">Uncharacterized protein</fullName>
    </submittedName>
</protein>
<dbReference type="Proteomes" id="UP000803844">
    <property type="component" value="Unassembled WGS sequence"/>
</dbReference>
<evidence type="ECO:0000313" key="1">
    <source>
        <dbReference type="EMBL" id="KAF3768268.1"/>
    </source>
</evidence>
<proteinExistence type="predicted"/>
<organism evidence="1 2">
    <name type="scientific">Cryphonectria parasitica (strain ATCC 38755 / EP155)</name>
    <dbReference type="NCBI Taxonomy" id="660469"/>
    <lineage>
        <taxon>Eukaryota</taxon>
        <taxon>Fungi</taxon>
        <taxon>Dikarya</taxon>
        <taxon>Ascomycota</taxon>
        <taxon>Pezizomycotina</taxon>
        <taxon>Sordariomycetes</taxon>
        <taxon>Sordariomycetidae</taxon>
        <taxon>Diaporthales</taxon>
        <taxon>Cryphonectriaceae</taxon>
        <taxon>Cryphonectria-Endothia species complex</taxon>
        <taxon>Cryphonectria</taxon>
    </lineage>
</organism>
<gene>
    <name evidence="1" type="ORF">M406DRAFT_251023</name>
</gene>